<evidence type="ECO:0000313" key="2">
    <source>
        <dbReference type="Proteomes" id="UP000233551"/>
    </source>
</evidence>
<comment type="caution">
    <text evidence="1">The sequence shown here is derived from an EMBL/GenBank/DDBJ whole genome shotgun (WGS) entry which is preliminary data.</text>
</comment>
<protein>
    <submittedName>
        <fullName evidence="1">Uncharacterized protein</fullName>
    </submittedName>
</protein>
<gene>
    <name evidence="1" type="ORF">CRG98_030594</name>
</gene>
<organism evidence="1 2">
    <name type="scientific">Punica granatum</name>
    <name type="common">Pomegranate</name>
    <dbReference type="NCBI Taxonomy" id="22663"/>
    <lineage>
        <taxon>Eukaryota</taxon>
        <taxon>Viridiplantae</taxon>
        <taxon>Streptophyta</taxon>
        <taxon>Embryophyta</taxon>
        <taxon>Tracheophyta</taxon>
        <taxon>Spermatophyta</taxon>
        <taxon>Magnoliopsida</taxon>
        <taxon>eudicotyledons</taxon>
        <taxon>Gunneridae</taxon>
        <taxon>Pentapetalae</taxon>
        <taxon>rosids</taxon>
        <taxon>malvids</taxon>
        <taxon>Myrtales</taxon>
        <taxon>Lythraceae</taxon>
        <taxon>Punica</taxon>
    </lineage>
</organism>
<dbReference type="Proteomes" id="UP000233551">
    <property type="component" value="Unassembled WGS sequence"/>
</dbReference>
<proteinExistence type="predicted"/>
<keyword evidence="2" id="KW-1185">Reference proteome</keyword>
<evidence type="ECO:0000313" key="1">
    <source>
        <dbReference type="EMBL" id="PKI49007.1"/>
    </source>
</evidence>
<sequence length="184" mass="20566">MCTLWRSRRHNHSLKSLDHSIKSCKELILPPLKLKELGFLERESLRNLIEVFLIHCVSQNESSLNTRAYTPSRVSLGYSVTSRFVFVYFPRSPAQHCDLFPYVSLALLLECAIRSVSSYDSGQMLRFSSSISISSDRHCDSISSAPSPSCLGARFIGVNACTFHNRHCDSFSSASLALMLGQAI</sequence>
<accession>A0A2I0IYC1</accession>
<reference evidence="1 2" key="1">
    <citation type="submission" date="2017-11" db="EMBL/GenBank/DDBJ databases">
        <title>De-novo sequencing of pomegranate (Punica granatum L.) genome.</title>
        <authorList>
            <person name="Akparov Z."/>
            <person name="Amiraslanov A."/>
            <person name="Hajiyeva S."/>
            <person name="Abbasov M."/>
            <person name="Kaur K."/>
            <person name="Hamwieh A."/>
            <person name="Solovyev V."/>
            <person name="Salamov A."/>
            <person name="Braich B."/>
            <person name="Kosarev P."/>
            <person name="Mahmoud A."/>
            <person name="Hajiyev E."/>
            <person name="Babayeva S."/>
            <person name="Izzatullayeva V."/>
            <person name="Mammadov A."/>
            <person name="Mammadov A."/>
            <person name="Sharifova S."/>
            <person name="Ojaghi J."/>
            <person name="Eynullazada K."/>
            <person name="Bayramov B."/>
            <person name="Abdulazimova A."/>
            <person name="Shahmuradov I."/>
        </authorList>
    </citation>
    <scope>NUCLEOTIDE SEQUENCE [LARGE SCALE GENOMIC DNA]</scope>
    <source>
        <strain evidence="2">cv. AG2017</strain>
        <tissue evidence="1">Leaf</tissue>
    </source>
</reference>
<dbReference type="AlphaFoldDB" id="A0A2I0IYC1"/>
<dbReference type="EMBL" id="PGOL01002298">
    <property type="protein sequence ID" value="PKI49007.1"/>
    <property type="molecule type" value="Genomic_DNA"/>
</dbReference>
<name>A0A2I0IYC1_PUNGR</name>